<proteinExistence type="predicted"/>
<accession>A0A317VDP3</accession>
<sequence>MSFWHSVFDGTGADSILEAVAECCKAANEEHETPFVQSLAKTHVYLRNMVSTFPSKRTHLDHSVELGTPIFNPNSSTEHRVQSPRPKTYLGNSISPIHDEIYFEDMAGHTGDDADLPHLVHLTLGFRTKLASMDETLMYSASADYDDWTKIEAGPAGIIATSWRGLKVF</sequence>
<dbReference type="Proteomes" id="UP000246702">
    <property type="component" value="Unassembled WGS sequence"/>
</dbReference>
<dbReference type="RefSeq" id="XP_025463268.1">
    <property type="nucleotide sequence ID" value="XM_025615961.1"/>
</dbReference>
<name>A0A317VDP3_9EURO</name>
<dbReference type="AlphaFoldDB" id="A0A317VDP3"/>
<reference evidence="1 2" key="1">
    <citation type="submission" date="2016-12" db="EMBL/GenBank/DDBJ databases">
        <title>The genomes of Aspergillus section Nigri reveals drivers in fungal speciation.</title>
        <authorList>
            <consortium name="DOE Joint Genome Institute"/>
            <person name="Vesth T.C."/>
            <person name="Nybo J."/>
            <person name="Theobald S."/>
            <person name="Brandl J."/>
            <person name="Frisvad J.C."/>
            <person name="Nielsen K.F."/>
            <person name="Lyhne E.K."/>
            <person name="Kogle M.E."/>
            <person name="Kuo A."/>
            <person name="Riley R."/>
            <person name="Clum A."/>
            <person name="Nolan M."/>
            <person name="Lipzen A."/>
            <person name="Salamov A."/>
            <person name="Henrissat B."/>
            <person name="Wiebenga A."/>
            <person name="De Vries R.P."/>
            <person name="Grigoriev I.V."/>
            <person name="Mortensen U.H."/>
            <person name="Andersen M.R."/>
            <person name="Baker S.E."/>
        </authorList>
    </citation>
    <scope>NUCLEOTIDE SEQUENCE [LARGE SCALE GENOMIC DNA]</scope>
    <source>
        <strain evidence="1 2">CBS 115572</strain>
    </source>
</reference>
<gene>
    <name evidence="1" type="ORF">BO94DRAFT_589644</name>
</gene>
<dbReference type="OrthoDB" id="1862401at2759"/>
<keyword evidence="2" id="KW-1185">Reference proteome</keyword>
<organism evidence="1 2">
    <name type="scientific">Aspergillus sclerotioniger CBS 115572</name>
    <dbReference type="NCBI Taxonomy" id="1450535"/>
    <lineage>
        <taxon>Eukaryota</taxon>
        <taxon>Fungi</taxon>
        <taxon>Dikarya</taxon>
        <taxon>Ascomycota</taxon>
        <taxon>Pezizomycotina</taxon>
        <taxon>Eurotiomycetes</taxon>
        <taxon>Eurotiomycetidae</taxon>
        <taxon>Eurotiales</taxon>
        <taxon>Aspergillaceae</taxon>
        <taxon>Aspergillus</taxon>
        <taxon>Aspergillus subgen. Circumdati</taxon>
    </lineage>
</organism>
<comment type="caution">
    <text evidence="1">The sequence shown here is derived from an EMBL/GenBank/DDBJ whole genome shotgun (WGS) entry which is preliminary data.</text>
</comment>
<evidence type="ECO:0000313" key="1">
    <source>
        <dbReference type="EMBL" id="PWY72494.1"/>
    </source>
</evidence>
<evidence type="ECO:0000313" key="2">
    <source>
        <dbReference type="Proteomes" id="UP000246702"/>
    </source>
</evidence>
<dbReference type="GeneID" id="37118104"/>
<dbReference type="EMBL" id="MSFK01000033">
    <property type="protein sequence ID" value="PWY72494.1"/>
    <property type="molecule type" value="Genomic_DNA"/>
</dbReference>
<protein>
    <submittedName>
        <fullName evidence="1">Uncharacterized protein</fullName>
    </submittedName>
</protein>
<dbReference type="STRING" id="1450535.A0A317VDP3"/>